<sequence>MPFTIDSARGIFPNTLAADAVPATIARFSQLSAEDQLALIWFAYLEMGKSITIAAPGAANMQFAEATMNQIRQMSFREQSQVMCDLANRADTPIGRTYATWSANIKLGFWYQLGQWMEQGIVAPIPEGYKLSANAAAVLQAIRNLESGQQITVLRNSVVDMGFDTSKLGSYNRVAEPVVVPKEISQRSKVTIEGINNPTVLSYMDNLNANDFDALIELFTADGALQPPFQKPIVGKDAVLRFFREDCQNLKLMPERGVAEPAEDGYTQIKVTGKVQTPWFGAGVGMNMAWRFLLNPENKIFFVAIDLLASPKELLNLVR</sequence>
<dbReference type="SUPFAM" id="SSF81930">
    <property type="entry name" value="Orange carotenoid protein, N-terminal domain"/>
    <property type="match status" value="1"/>
</dbReference>
<protein>
    <submittedName>
        <fullName evidence="3">Water-soluble carotenoid protein</fullName>
    </submittedName>
</protein>
<dbReference type="InterPro" id="IPR032710">
    <property type="entry name" value="NTF2-like_dom_sf"/>
</dbReference>
<dbReference type="EMBL" id="BLAY01000057">
    <property type="protein sequence ID" value="GET39043.1"/>
    <property type="molecule type" value="Genomic_DNA"/>
</dbReference>
<dbReference type="InterPro" id="IPR015233">
    <property type="entry name" value="Orange_carotenoid-bd_N"/>
</dbReference>
<name>A0AAV3XCB1_9CYAN</name>
<keyword evidence="1" id="KW-0157">Chromophore</keyword>
<dbReference type="InterPro" id="IPR002075">
    <property type="entry name" value="NTF2_dom"/>
</dbReference>
<reference evidence="3" key="1">
    <citation type="submission" date="2019-10" db="EMBL/GenBank/DDBJ databases">
        <title>Draft genome sequece of Microseira wollei NIES-4236.</title>
        <authorList>
            <person name="Yamaguchi H."/>
            <person name="Suzuki S."/>
            <person name="Kawachi M."/>
        </authorList>
    </citation>
    <scope>NUCLEOTIDE SEQUENCE</scope>
    <source>
        <strain evidence="3">NIES-4236</strain>
    </source>
</reference>
<feature type="domain" description="OCP N-terminal" evidence="2">
    <location>
        <begin position="18"/>
        <end position="169"/>
    </location>
</feature>
<keyword evidence="1" id="KW-0472">Membrane</keyword>
<dbReference type="Pfam" id="PF02136">
    <property type="entry name" value="NTF2"/>
    <property type="match status" value="1"/>
</dbReference>
<evidence type="ECO:0000313" key="3">
    <source>
        <dbReference type="EMBL" id="GET39043.1"/>
    </source>
</evidence>
<dbReference type="Gene3D" id="3.10.450.50">
    <property type="match status" value="1"/>
</dbReference>
<dbReference type="AlphaFoldDB" id="A0AAV3XCB1"/>
<keyword evidence="4" id="KW-1185">Reference proteome</keyword>
<accession>A0AAV3XCB1</accession>
<evidence type="ECO:0000256" key="1">
    <source>
        <dbReference type="PROSITE-ProRule" id="PRU01109"/>
    </source>
</evidence>
<dbReference type="RefSeq" id="WP_226583907.1">
    <property type="nucleotide sequence ID" value="NZ_BLAY01000057.1"/>
</dbReference>
<dbReference type="SUPFAM" id="SSF54427">
    <property type="entry name" value="NTF2-like"/>
    <property type="match status" value="1"/>
</dbReference>
<dbReference type="InterPro" id="IPR036917">
    <property type="entry name" value="Orange_carotenoid-bd_N_sf"/>
</dbReference>
<proteinExistence type="inferred from homology"/>
<keyword evidence="1" id="KW-0605">Phycobilisome</keyword>
<gene>
    <name evidence="3" type="ORF">MiSe_38040</name>
</gene>
<comment type="similarity">
    <text evidence="1">Belongs to the orange carotenoid-binding protein family.</text>
</comment>
<dbReference type="GO" id="GO:0031404">
    <property type="term" value="F:chloride ion binding"/>
    <property type="evidence" value="ECO:0007669"/>
    <property type="project" value="InterPro"/>
</dbReference>
<dbReference type="Pfam" id="PF09150">
    <property type="entry name" value="Carot_N"/>
    <property type="match status" value="1"/>
</dbReference>
<dbReference type="GO" id="GO:0030089">
    <property type="term" value="C:phycobilisome"/>
    <property type="evidence" value="ECO:0007669"/>
    <property type="project" value="UniProtKB-UniRule"/>
</dbReference>
<evidence type="ECO:0000259" key="2">
    <source>
        <dbReference type="PROSITE" id="PS51773"/>
    </source>
</evidence>
<keyword evidence="1" id="KW-0042">Antenna complex</keyword>
<keyword evidence="1" id="KW-0793">Thylakoid</keyword>
<organism evidence="3 4">
    <name type="scientific">Microseira wollei NIES-4236</name>
    <dbReference type="NCBI Taxonomy" id="2530354"/>
    <lineage>
        <taxon>Bacteria</taxon>
        <taxon>Bacillati</taxon>
        <taxon>Cyanobacteriota</taxon>
        <taxon>Cyanophyceae</taxon>
        <taxon>Oscillatoriophycideae</taxon>
        <taxon>Aerosakkonematales</taxon>
        <taxon>Aerosakkonemataceae</taxon>
        <taxon>Microseira</taxon>
    </lineage>
</organism>
<dbReference type="PROSITE" id="PS51773">
    <property type="entry name" value="OCP_N"/>
    <property type="match status" value="1"/>
</dbReference>
<evidence type="ECO:0000313" key="4">
    <source>
        <dbReference type="Proteomes" id="UP001050975"/>
    </source>
</evidence>
<dbReference type="GO" id="GO:0016037">
    <property type="term" value="P:light absorption"/>
    <property type="evidence" value="ECO:0007669"/>
    <property type="project" value="UniProtKB-UniRule"/>
</dbReference>
<comment type="caution">
    <text evidence="3">The sequence shown here is derived from an EMBL/GenBank/DDBJ whole genome shotgun (WGS) entry which is preliminary data.</text>
</comment>
<dbReference type="Gene3D" id="1.10.2090.10">
    <property type="entry name" value="Orange carotenoid-binding protein, N-terminal domain"/>
    <property type="match status" value="1"/>
</dbReference>
<dbReference type="Proteomes" id="UP001050975">
    <property type="component" value="Unassembled WGS sequence"/>
</dbReference>